<dbReference type="EMBL" id="AAWS01000053">
    <property type="protein sequence ID" value="EAY25194.1"/>
    <property type="molecule type" value="Genomic_DNA"/>
</dbReference>
<evidence type="ECO:0000313" key="3">
    <source>
        <dbReference type="Proteomes" id="UP000004095"/>
    </source>
</evidence>
<dbReference type="AlphaFoldDB" id="A1ZWR2"/>
<proteinExistence type="predicted"/>
<dbReference type="Proteomes" id="UP000004095">
    <property type="component" value="Unassembled WGS sequence"/>
</dbReference>
<sequence>MFHINDFISQIFYNTLQIKNDIMRKSIFTLCLLGLFALCTTNTSQAQIHFGFDVSGGFPLNEFQAQNPNTGVGINLNAFFPFAPQVPVYIGLDFGFQGMGTRNIQKNINVNIINTSIPINFDIATSNNLINGHAILRTKIPLPLVQPYFEGLIGFKHFYTRTSIKNITSTSNIINVEELQRNSEIAGETLQQSTALSYGFGGGFHIMFGGGQFGLNLGARYLLGGQASYYTREDIRDFDVTITTDNGTSNNELGSTVGGNNIQPRTSRTDMIMANIGIVIKL</sequence>
<feature type="signal peptide" evidence="1">
    <location>
        <begin position="1"/>
        <end position="46"/>
    </location>
</feature>
<keyword evidence="1" id="KW-0732">Signal</keyword>
<evidence type="ECO:0000256" key="1">
    <source>
        <dbReference type="SAM" id="SignalP"/>
    </source>
</evidence>
<feature type="chain" id="PRO_5002641732" description="Outer membrane protein beta-barrel domain-containing protein" evidence="1">
    <location>
        <begin position="47"/>
        <end position="282"/>
    </location>
</feature>
<evidence type="ECO:0008006" key="4">
    <source>
        <dbReference type="Google" id="ProtNLM"/>
    </source>
</evidence>
<accession>A1ZWR2</accession>
<protein>
    <recommendedName>
        <fullName evidence="4">Outer membrane protein beta-barrel domain-containing protein</fullName>
    </recommendedName>
</protein>
<evidence type="ECO:0000313" key="2">
    <source>
        <dbReference type="EMBL" id="EAY25194.1"/>
    </source>
</evidence>
<dbReference type="eggNOG" id="ENOG5031VJM">
    <property type="taxonomic scope" value="Bacteria"/>
</dbReference>
<name>A1ZWR2_MICM2</name>
<reference evidence="2 3" key="1">
    <citation type="submission" date="2007-01" db="EMBL/GenBank/DDBJ databases">
        <authorList>
            <person name="Haygood M."/>
            <person name="Podell S."/>
            <person name="Anderson C."/>
            <person name="Hopkinson B."/>
            <person name="Roe K."/>
            <person name="Barbeau K."/>
            <person name="Gaasterland T."/>
            <person name="Ferriera S."/>
            <person name="Johnson J."/>
            <person name="Kravitz S."/>
            <person name="Beeson K."/>
            <person name="Sutton G."/>
            <person name="Rogers Y.-H."/>
            <person name="Friedman R."/>
            <person name="Frazier M."/>
            <person name="Venter J.C."/>
        </authorList>
    </citation>
    <scope>NUCLEOTIDE SEQUENCE [LARGE SCALE GENOMIC DNA]</scope>
    <source>
        <strain evidence="2 3">ATCC 23134</strain>
    </source>
</reference>
<comment type="caution">
    <text evidence="2">The sequence shown here is derived from an EMBL/GenBank/DDBJ whole genome shotgun (WGS) entry which is preliminary data.</text>
</comment>
<gene>
    <name evidence="2" type="ORF">M23134_06790</name>
</gene>
<organism evidence="2 3">
    <name type="scientific">Microscilla marina ATCC 23134</name>
    <dbReference type="NCBI Taxonomy" id="313606"/>
    <lineage>
        <taxon>Bacteria</taxon>
        <taxon>Pseudomonadati</taxon>
        <taxon>Bacteroidota</taxon>
        <taxon>Cytophagia</taxon>
        <taxon>Cytophagales</taxon>
        <taxon>Microscillaceae</taxon>
        <taxon>Microscilla</taxon>
    </lineage>
</organism>
<keyword evidence="3" id="KW-1185">Reference proteome</keyword>